<dbReference type="SUPFAM" id="SSF57959">
    <property type="entry name" value="Leucine zipper domain"/>
    <property type="match status" value="1"/>
</dbReference>
<feature type="compositionally biased region" description="Basic and acidic residues" evidence="1">
    <location>
        <begin position="110"/>
        <end position="139"/>
    </location>
</feature>
<evidence type="ECO:0000313" key="3">
    <source>
        <dbReference type="EMBL" id="KAG7330213.1"/>
    </source>
</evidence>
<dbReference type="SMART" id="SM00338">
    <property type="entry name" value="BRLZ"/>
    <property type="match status" value="1"/>
</dbReference>
<reference evidence="3 4" key="1">
    <citation type="submission" date="2021-06" db="EMBL/GenBank/DDBJ databases">
        <title>Chromosome-level genome assembly of the red-tail catfish (Hemibagrus wyckioides).</title>
        <authorList>
            <person name="Shao F."/>
        </authorList>
    </citation>
    <scope>NUCLEOTIDE SEQUENCE [LARGE SCALE GENOMIC DNA]</scope>
    <source>
        <strain evidence="3">EC202008001</strain>
        <tissue evidence="3">Blood</tissue>
    </source>
</reference>
<feature type="region of interest" description="Disordered" evidence="1">
    <location>
        <begin position="93"/>
        <end position="139"/>
    </location>
</feature>
<evidence type="ECO:0000256" key="1">
    <source>
        <dbReference type="SAM" id="MobiDB-lite"/>
    </source>
</evidence>
<comment type="caution">
    <text evidence="3">The sequence shown here is derived from an EMBL/GenBank/DDBJ whole genome shotgun (WGS) entry which is preliminary data.</text>
</comment>
<dbReference type="PROSITE" id="PS00036">
    <property type="entry name" value="BZIP_BASIC"/>
    <property type="match status" value="1"/>
</dbReference>
<dbReference type="GO" id="GO:0000981">
    <property type="term" value="F:DNA-binding transcription factor activity, RNA polymerase II-specific"/>
    <property type="evidence" value="ECO:0007669"/>
    <property type="project" value="TreeGrafter"/>
</dbReference>
<dbReference type="InterPro" id="IPR004827">
    <property type="entry name" value="bZIP"/>
</dbReference>
<dbReference type="EMBL" id="JAHKSW010000007">
    <property type="protein sequence ID" value="KAG7330213.1"/>
    <property type="molecule type" value="Genomic_DNA"/>
</dbReference>
<name>A0A9D3SSU5_9TELE</name>
<dbReference type="GO" id="GO:0000978">
    <property type="term" value="F:RNA polymerase II cis-regulatory region sequence-specific DNA binding"/>
    <property type="evidence" value="ECO:0007669"/>
    <property type="project" value="TreeGrafter"/>
</dbReference>
<proteinExistence type="predicted"/>
<keyword evidence="4" id="KW-1185">Reference proteome</keyword>
<protein>
    <recommendedName>
        <fullName evidence="2">BZIP domain-containing protein</fullName>
    </recommendedName>
</protein>
<dbReference type="PANTHER" id="PTHR23351:SF51">
    <property type="entry name" value="BASIC LEUCINE ZIPPER TRANSCRIPTIONAL FACTOR ATF-LIKE"/>
    <property type="match status" value="1"/>
</dbReference>
<evidence type="ECO:0000259" key="2">
    <source>
        <dbReference type="PROSITE" id="PS50217"/>
    </source>
</evidence>
<sequence length="246" mass="28508">MGNQSHSYPSIDVSEQAKCQEQQECSEMRQLHKYSALAEEHFLKVFWVVISVFLVKISDVQDRTGVTNNARTRRNPSFEMPFFALMEKVDEETSSFSGSDSQSPQNWGRDQPEERVCQRRQRNRDAARKSRKKQTERADVLHEEMQTLERSNAALLKEISELEKEKQHYTTALKEHEPQCTLSCWSGPSITDMSTSNFLQTFNNPKPEEEPIFPTHDPAAPDESLADLLDKADWIPWDFDIRLPPF</sequence>
<dbReference type="GO" id="GO:0005634">
    <property type="term" value="C:nucleus"/>
    <property type="evidence" value="ECO:0007669"/>
    <property type="project" value="TreeGrafter"/>
</dbReference>
<feature type="compositionally biased region" description="Low complexity" evidence="1">
    <location>
        <begin position="94"/>
        <end position="103"/>
    </location>
</feature>
<dbReference type="Pfam" id="PF00170">
    <property type="entry name" value="bZIP_1"/>
    <property type="match status" value="1"/>
</dbReference>
<feature type="domain" description="BZIP" evidence="2">
    <location>
        <begin position="113"/>
        <end position="176"/>
    </location>
</feature>
<dbReference type="PROSITE" id="PS50217">
    <property type="entry name" value="BZIP"/>
    <property type="match status" value="1"/>
</dbReference>
<dbReference type="InterPro" id="IPR046347">
    <property type="entry name" value="bZIP_sf"/>
</dbReference>
<dbReference type="PRINTS" id="PR00042">
    <property type="entry name" value="LEUZIPPRFOS"/>
</dbReference>
<dbReference type="InterPro" id="IPR000837">
    <property type="entry name" value="AP-1"/>
</dbReference>
<gene>
    <name evidence="3" type="ORF">KOW79_006435</name>
</gene>
<dbReference type="PANTHER" id="PTHR23351">
    <property type="entry name" value="FOS TRANSCRIPTION FACTOR-RELATED"/>
    <property type="match status" value="1"/>
</dbReference>
<dbReference type="Gene3D" id="1.20.5.170">
    <property type="match status" value="1"/>
</dbReference>
<dbReference type="AlphaFoldDB" id="A0A9D3SSU5"/>
<dbReference type="Proteomes" id="UP000824219">
    <property type="component" value="Linkage Group LG07"/>
</dbReference>
<accession>A0A9D3SSU5</accession>
<dbReference type="OrthoDB" id="295274at2759"/>
<evidence type="ECO:0000313" key="4">
    <source>
        <dbReference type="Proteomes" id="UP000824219"/>
    </source>
</evidence>
<organism evidence="3 4">
    <name type="scientific">Hemibagrus wyckioides</name>
    <dbReference type="NCBI Taxonomy" id="337641"/>
    <lineage>
        <taxon>Eukaryota</taxon>
        <taxon>Metazoa</taxon>
        <taxon>Chordata</taxon>
        <taxon>Craniata</taxon>
        <taxon>Vertebrata</taxon>
        <taxon>Euteleostomi</taxon>
        <taxon>Actinopterygii</taxon>
        <taxon>Neopterygii</taxon>
        <taxon>Teleostei</taxon>
        <taxon>Ostariophysi</taxon>
        <taxon>Siluriformes</taxon>
        <taxon>Bagridae</taxon>
        <taxon>Hemibagrus</taxon>
    </lineage>
</organism>